<feature type="region of interest" description="Disordered" evidence="1">
    <location>
        <begin position="1"/>
        <end position="60"/>
    </location>
</feature>
<dbReference type="GeneID" id="25902856"/>
<dbReference type="AlphaFoldDB" id="A0A0L0G8X6"/>
<keyword evidence="3" id="KW-1185">Reference proteome</keyword>
<name>A0A0L0G8X6_9EUKA</name>
<reference evidence="2 3" key="1">
    <citation type="submission" date="2011-02" db="EMBL/GenBank/DDBJ databases">
        <title>The Genome Sequence of Sphaeroforma arctica JP610.</title>
        <authorList>
            <consortium name="The Broad Institute Genome Sequencing Platform"/>
            <person name="Russ C."/>
            <person name="Cuomo C."/>
            <person name="Young S.K."/>
            <person name="Zeng Q."/>
            <person name="Gargeya S."/>
            <person name="Alvarado L."/>
            <person name="Berlin A."/>
            <person name="Chapman S.B."/>
            <person name="Chen Z."/>
            <person name="Freedman E."/>
            <person name="Gellesch M."/>
            <person name="Goldberg J."/>
            <person name="Griggs A."/>
            <person name="Gujja S."/>
            <person name="Heilman E."/>
            <person name="Heiman D."/>
            <person name="Howarth C."/>
            <person name="Mehta T."/>
            <person name="Neiman D."/>
            <person name="Pearson M."/>
            <person name="Roberts A."/>
            <person name="Saif S."/>
            <person name="Shea T."/>
            <person name="Shenoy N."/>
            <person name="Sisk P."/>
            <person name="Stolte C."/>
            <person name="Sykes S."/>
            <person name="White J."/>
            <person name="Yandava C."/>
            <person name="Burger G."/>
            <person name="Gray M.W."/>
            <person name="Holland P.W.H."/>
            <person name="King N."/>
            <person name="Lang F.B.F."/>
            <person name="Roger A.J."/>
            <person name="Ruiz-Trillo I."/>
            <person name="Haas B."/>
            <person name="Nusbaum C."/>
            <person name="Birren B."/>
        </authorList>
    </citation>
    <scope>NUCLEOTIDE SEQUENCE [LARGE SCALE GENOMIC DNA]</scope>
    <source>
        <strain evidence="2 3">JP610</strain>
    </source>
</reference>
<evidence type="ECO:0000256" key="1">
    <source>
        <dbReference type="SAM" id="MobiDB-lite"/>
    </source>
</evidence>
<dbReference type="Proteomes" id="UP000054560">
    <property type="component" value="Unassembled WGS sequence"/>
</dbReference>
<evidence type="ECO:0000313" key="3">
    <source>
        <dbReference type="Proteomes" id="UP000054560"/>
    </source>
</evidence>
<sequence>MINEGTAEGASALKKQNDDVSGNDSIGGGAINDDSCAVTDGTTGNESIGISRGNGAGSEGAAAGEQLYDLMEGSNEMYADDDSNLVYADTASDAVLY</sequence>
<dbReference type="EMBL" id="KQ241700">
    <property type="protein sequence ID" value="KNC85482.1"/>
    <property type="molecule type" value="Genomic_DNA"/>
</dbReference>
<gene>
    <name evidence="2" type="ORF">SARC_02352</name>
</gene>
<proteinExistence type="predicted"/>
<protein>
    <submittedName>
        <fullName evidence="2">Uncharacterized protein</fullName>
    </submittedName>
</protein>
<dbReference type="RefSeq" id="XP_014159384.1">
    <property type="nucleotide sequence ID" value="XM_014303909.1"/>
</dbReference>
<organism evidence="2 3">
    <name type="scientific">Sphaeroforma arctica JP610</name>
    <dbReference type="NCBI Taxonomy" id="667725"/>
    <lineage>
        <taxon>Eukaryota</taxon>
        <taxon>Ichthyosporea</taxon>
        <taxon>Ichthyophonida</taxon>
        <taxon>Sphaeroforma</taxon>
    </lineage>
</organism>
<accession>A0A0L0G8X6</accession>
<evidence type="ECO:0000313" key="2">
    <source>
        <dbReference type="EMBL" id="KNC85482.1"/>
    </source>
</evidence>